<dbReference type="PROSITE" id="PS51170">
    <property type="entry name" value="CW"/>
    <property type="match status" value="2"/>
</dbReference>
<feature type="repeat" description="Cell wall-binding" evidence="2">
    <location>
        <begin position="273"/>
        <end position="292"/>
    </location>
</feature>
<feature type="signal peptide" evidence="3">
    <location>
        <begin position="1"/>
        <end position="26"/>
    </location>
</feature>
<protein>
    <recommendedName>
        <fullName evidence="6">Cell wall-binding protein</fullName>
    </recommendedName>
</protein>
<dbReference type="AlphaFoldDB" id="A0A9D2L8E2"/>
<evidence type="ECO:0000313" key="5">
    <source>
        <dbReference type="Proteomes" id="UP000886804"/>
    </source>
</evidence>
<reference evidence="4" key="2">
    <citation type="submission" date="2021-04" db="EMBL/GenBank/DDBJ databases">
        <authorList>
            <person name="Gilroy R."/>
        </authorList>
    </citation>
    <scope>NUCLEOTIDE SEQUENCE</scope>
    <source>
        <strain evidence="4">CHK188-4685</strain>
    </source>
</reference>
<feature type="chain" id="PRO_5039170236" description="Cell wall-binding protein" evidence="3">
    <location>
        <begin position="27"/>
        <end position="332"/>
    </location>
</feature>
<evidence type="ECO:0000256" key="2">
    <source>
        <dbReference type="PROSITE-ProRule" id="PRU00591"/>
    </source>
</evidence>
<feature type="repeat" description="Cell wall-binding" evidence="2">
    <location>
        <begin position="293"/>
        <end position="312"/>
    </location>
</feature>
<organism evidence="4 5">
    <name type="scientific">Candidatus Enterocloster faecavium</name>
    <dbReference type="NCBI Taxonomy" id="2838560"/>
    <lineage>
        <taxon>Bacteria</taxon>
        <taxon>Bacillati</taxon>
        <taxon>Bacillota</taxon>
        <taxon>Clostridia</taxon>
        <taxon>Lachnospirales</taxon>
        <taxon>Lachnospiraceae</taxon>
        <taxon>Enterocloster</taxon>
    </lineage>
</organism>
<name>A0A9D2L8E2_9FIRM</name>
<dbReference type="SUPFAM" id="SSF69360">
    <property type="entry name" value="Cell wall binding repeat"/>
    <property type="match status" value="1"/>
</dbReference>
<dbReference type="Gene3D" id="2.10.270.10">
    <property type="entry name" value="Cholin Binding"/>
    <property type="match status" value="1"/>
</dbReference>
<reference evidence="4" key="1">
    <citation type="journal article" date="2021" name="PeerJ">
        <title>Extensive microbial diversity within the chicken gut microbiome revealed by metagenomics and culture.</title>
        <authorList>
            <person name="Gilroy R."/>
            <person name="Ravi A."/>
            <person name="Getino M."/>
            <person name="Pursley I."/>
            <person name="Horton D.L."/>
            <person name="Alikhan N.F."/>
            <person name="Baker D."/>
            <person name="Gharbi K."/>
            <person name="Hall N."/>
            <person name="Watson M."/>
            <person name="Adriaenssens E.M."/>
            <person name="Foster-Nyarko E."/>
            <person name="Jarju S."/>
            <person name="Secka A."/>
            <person name="Antonio M."/>
            <person name="Oren A."/>
            <person name="Chaudhuri R.R."/>
            <person name="La Ragione R."/>
            <person name="Hildebrand F."/>
            <person name="Pallen M.J."/>
        </authorList>
    </citation>
    <scope>NUCLEOTIDE SEQUENCE</scope>
    <source>
        <strain evidence="4">CHK188-4685</strain>
    </source>
</reference>
<evidence type="ECO:0000313" key="4">
    <source>
        <dbReference type="EMBL" id="HJB07750.1"/>
    </source>
</evidence>
<accession>A0A9D2L8E2</accession>
<comment type="caution">
    <text evidence="4">The sequence shown here is derived from an EMBL/GenBank/DDBJ whole genome shotgun (WGS) entry which is preliminary data.</text>
</comment>
<evidence type="ECO:0000256" key="1">
    <source>
        <dbReference type="ARBA" id="ARBA00022737"/>
    </source>
</evidence>
<keyword evidence="1" id="KW-0677">Repeat</keyword>
<evidence type="ECO:0000256" key="3">
    <source>
        <dbReference type="SAM" id="SignalP"/>
    </source>
</evidence>
<evidence type="ECO:0008006" key="6">
    <source>
        <dbReference type="Google" id="ProtNLM"/>
    </source>
</evidence>
<dbReference type="EMBL" id="DWYS01000093">
    <property type="protein sequence ID" value="HJB07750.1"/>
    <property type="molecule type" value="Genomic_DNA"/>
</dbReference>
<dbReference type="Proteomes" id="UP000886804">
    <property type="component" value="Unassembled WGS sequence"/>
</dbReference>
<proteinExistence type="predicted"/>
<gene>
    <name evidence="4" type="ORF">H9716_07790</name>
</gene>
<dbReference type="InterPro" id="IPR018337">
    <property type="entry name" value="Cell_wall/Cho-bd_repeat"/>
</dbReference>
<keyword evidence="3" id="KW-0732">Signal</keyword>
<dbReference type="Pfam" id="PF19127">
    <property type="entry name" value="Choline_bind_3"/>
    <property type="match status" value="1"/>
</dbReference>
<sequence length="332" mass="37038">MKNRHILMNLAAAALLSAGMAMTAYGADYVIYVSNNYDTEQTSMDDNDDEKIHPLEPDVYSDDYEIIDDVSWSKSAVNWTPGNYVTGTIYIDLDSSSAAAIGENRTDIRIDGEGRNEVEITSVDRYTGSKYEDDYPDGRIYRVKFRYQVAAQLGDTSWAGWDEANPTVARWNSVKYANTYRVTLYDDQGAVVTQKVEGATSYDFSQFMTKTGIQYYFDVAAIARNGDQQDYLEDGGTVSSLASASSNPGITDGTWGDYQQGRRFTRADGSVPASCWERINGKWYYFNEEGYAVTGWQQIGGIWYYLYEDGSMAAGTTTPDGYQVDASGAWIQ</sequence>